<reference evidence="5 6" key="1">
    <citation type="submission" date="2011-02" db="EMBL/GenBank/DDBJ databases">
        <title>The Genome Sequence of Sphaeroforma arctica JP610.</title>
        <authorList>
            <consortium name="The Broad Institute Genome Sequencing Platform"/>
            <person name="Russ C."/>
            <person name="Cuomo C."/>
            <person name="Young S.K."/>
            <person name="Zeng Q."/>
            <person name="Gargeya S."/>
            <person name="Alvarado L."/>
            <person name="Berlin A."/>
            <person name="Chapman S.B."/>
            <person name="Chen Z."/>
            <person name="Freedman E."/>
            <person name="Gellesch M."/>
            <person name="Goldberg J."/>
            <person name="Griggs A."/>
            <person name="Gujja S."/>
            <person name="Heilman E."/>
            <person name="Heiman D."/>
            <person name="Howarth C."/>
            <person name="Mehta T."/>
            <person name="Neiman D."/>
            <person name="Pearson M."/>
            <person name="Roberts A."/>
            <person name="Saif S."/>
            <person name="Shea T."/>
            <person name="Shenoy N."/>
            <person name="Sisk P."/>
            <person name="Stolte C."/>
            <person name="Sykes S."/>
            <person name="White J."/>
            <person name="Yandava C."/>
            <person name="Burger G."/>
            <person name="Gray M.W."/>
            <person name="Holland P.W.H."/>
            <person name="King N."/>
            <person name="Lang F.B.F."/>
            <person name="Roger A.J."/>
            <person name="Ruiz-Trillo I."/>
            <person name="Haas B."/>
            <person name="Nusbaum C."/>
            <person name="Birren B."/>
        </authorList>
    </citation>
    <scope>NUCLEOTIDE SEQUENCE [LARGE SCALE GENOMIC DNA]</scope>
    <source>
        <strain evidence="5 6">JP610</strain>
    </source>
</reference>
<dbReference type="AlphaFoldDB" id="A0A0L0G438"/>
<dbReference type="RefSeq" id="XP_014157722.1">
    <property type="nucleotide sequence ID" value="XM_014302247.1"/>
</dbReference>
<dbReference type="eggNOG" id="KOG0885">
    <property type="taxonomic scope" value="Eukaryota"/>
</dbReference>
<feature type="domain" description="PPIase cyclophilin-type" evidence="4">
    <location>
        <begin position="18"/>
        <end position="166"/>
    </location>
</feature>
<name>A0A0L0G438_9EUKA</name>
<dbReference type="GO" id="GO:0003755">
    <property type="term" value="F:peptidyl-prolyl cis-trans isomerase activity"/>
    <property type="evidence" value="ECO:0007669"/>
    <property type="project" value="InterPro"/>
</dbReference>
<feature type="region of interest" description="Disordered" evidence="3">
    <location>
        <begin position="399"/>
        <end position="589"/>
    </location>
</feature>
<comment type="subcellular location">
    <subcellularLocation>
        <location evidence="1">Nucleus</location>
    </subcellularLocation>
</comment>
<evidence type="ECO:0000259" key="4">
    <source>
        <dbReference type="PROSITE" id="PS50072"/>
    </source>
</evidence>
<dbReference type="Pfam" id="PF00160">
    <property type="entry name" value="Pro_isomerase"/>
    <property type="match status" value="1"/>
</dbReference>
<dbReference type="InterPro" id="IPR044666">
    <property type="entry name" value="Cyclophilin_A-like"/>
</dbReference>
<dbReference type="CDD" id="cd01925">
    <property type="entry name" value="cyclophilin_CeCYP16-like"/>
    <property type="match status" value="1"/>
</dbReference>
<dbReference type="GO" id="GO:0071013">
    <property type="term" value="C:catalytic step 2 spliceosome"/>
    <property type="evidence" value="ECO:0007669"/>
    <property type="project" value="TreeGrafter"/>
</dbReference>
<dbReference type="Proteomes" id="UP000054560">
    <property type="component" value="Unassembled WGS sequence"/>
</dbReference>
<gene>
    <name evidence="5" type="ORF">SARC_03949</name>
</gene>
<dbReference type="PROSITE" id="PS50072">
    <property type="entry name" value="CSA_PPIASE_2"/>
    <property type="match status" value="1"/>
</dbReference>
<dbReference type="PANTHER" id="PTHR45625:SF6">
    <property type="entry name" value="SPLICEOSOME-ASSOCIATED PROTEIN CWC27 HOMOLOG"/>
    <property type="match status" value="1"/>
</dbReference>
<feature type="compositionally biased region" description="Basic and acidic residues" evidence="3">
    <location>
        <begin position="188"/>
        <end position="197"/>
    </location>
</feature>
<dbReference type="PANTHER" id="PTHR45625">
    <property type="entry name" value="PEPTIDYL-PROLYL CIS-TRANS ISOMERASE-RELATED"/>
    <property type="match status" value="1"/>
</dbReference>
<feature type="region of interest" description="Disordered" evidence="3">
    <location>
        <begin position="188"/>
        <end position="236"/>
    </location>
</feature>
<feature type="compositionally biased region" description="Low complexity" evidence="3">
    <location>
        <begin position="304"/>
        <end position="316"/>
    </location>
</feature>
<evidence type="ECO:0000256" key="3">
    <source>
        <dbReference type="SAM" id="MobiDB-lite"/>
    </source>
</evidence>
<keyword evidence="6" id="KW-1185">Reference proteome</keyword>
<evidence type="ECO:0000256" key="1">
    <source>
        <dbReference type="ARBA" id="ARBA00004123"/>
    </source>
</evidence>
<feature type="compositionally biased region" description="Polar residues" evidence="3">
    <location>
        <begin position="343"/>
        <end position="356"/>
    </location>
</feature>
<feature type="compositionally biased region" description="Basic and acidic residues" evidence="3">
    <location>
        <begin position="486"/>
        <end position="571"/>
    </location>
</feature>
<accession>A0A0L0G438</accession>
<protein>
    <recommendedName>
        <fullName evidence="4">PPIase cyclophilin-type domain-containing protein</fullName>
    </recommendedName>
</protein>
<evidence type="ECO:0000313" key="6">
    <source>
        <dbReference type="Proteomes" id="UP000054560"/>
    </source>
</evidence>
<dbReference type="PRINTS" id="PR00153">
    <property type="entry name" value="CSAPPISMRASE"/>
</dbReference>
<sequence length="589" mass="66122">MSNIYVMEPPTNGKVVMHTNYGEIGIELWGKETPKAVRNFIQLCMEGYYDDNIVNRISKGFMIQMGDPTGTGFGGESIYDEPFKDEFHQRLKFSRRGLVAMANSGSHDNRSQFFITLDKTEGLNKKHTLFGRVDHETIFNVLRVGDAETDEDERPLNPPRIKYIEVLVNPFDDIVPRSLPARLAKIDQARANKESKAKGSKMKKTRDAKLLSFGGDDDEEDEGEADNMFSSKSKTKRMKIKSAHEALADPTLAAEVGAIEPVVSEEKSKGTSANGDGKGASVSDDKVRETEDESDTKKYKEDTSSAAKTSKSLTTAEQTEKLVREIRESKRRQRDMGDGRIAETNTQTGVNDNQVKSAVDDGEAYLEAQRRKYADSLGSTGKAKADAKAKALLESFQMKVSARSWADKSDEEEEEEESNGKNTDSASLDADMKGKGGGRSTNGDDWMSHALDFDPEDSLVLSKDPFKDNAEDMYTLEDPRNPLTIARRERDAKDKFSTKDKRNRRDDRGDNRHGNPDRNRREHIGGDNESSRSRGGYKEGRDNKGNGDDWRSDATRDREGRKDGGRETSRDRGRKRSRDRHDSRSHSRR</sequence>
<evidence type="ECO:0000313" key="5">
    <source>
        <dbReference type="EMBL" id="KNC83820.1"/>
    </source>
</evidence>
<dbReference type="GeneID" id="25904453"/>
<feature type="compositionally biased region" description="Basic and acidic residues" evidence="3">
    <location>
        <begin position="579"/>
        <end position="589"/>
    </location>
</feature>
<organism evidence="5 6">
    <name type="scientific">Sphaeroforma arctica JP610</name>
    <dbReference type="NCBI Taxonomy" id="667725"/>
    <lineage>
        <taxon>Eukaryota</taxon>
        <taxon>Ichthyosporea</taxon>
        <taxon>Ichthyophonida</taxon>
        <taxon>Sphaeroforma</taxon>
    </lineage>
</organism>
<dbReference type="OrthoDB" id="442970at2759"/>
<proteinExistence type="predicted"/>
<dbReference type="SUPFAM" id="SSF50891">
    <property type="entry name" value="Cyclophilin-like"/>
    <property type="match status" value="1"/>
</dbReference>
<keyword evidence="2" id="KW-0539">Nucleus</keyword>
<feature type="compositionally biased region" description="Basic and acidic residues" evidence="3">
    <location>
        <begin position="283"/>
        <end position="303"/>
    </location>
</feature>
<feature type="region of interest" description="Disordered" evidence="3">
    <location>
        <begin position="261"/>
        <end position="363"/>
    </location>
</feature>
<dbReference type="Gene3D" id="2.40.100.10">
    <property type="entry name" value="Cyclophilin-like"/>
    <property type="match status" value="1"/>
</dbReference>
<dbReference type="FunFam" id="2.40.100.10:FF:000007">
    <property type="entry name" value="Peptidyl-prolyl cis-trans isomerase CWC27 homolog"/>
    <property type="match status" value="1"/>
</dbReference>
<feature type="compositionally biased region" description="Basic and acidic residues" evidence="3">
    <location>
        <begin position="318"/>
        <end position="341"/>
    </location>
</feature>
<dbReference type="InterPro" id="IPR002130">
    <property type="entry name" value="Cyclophilin-type_PPIase_dom"/>
</dbReference>
<evidence type="ECO:0000256" key="2">
    <source>
        <dbReference type="ARBA" id="ARBA00023242"/>
    </source>
</evidence>
<dbReference type="STRING" id="667725.A0A0L0G438"/>
<dbReference type="InterPro" id="IPR029000">
    <property type="entry name" value="Cyclophilin-like_dom_sf"/>
</dbReference>
<feature type="compositionally biased region" description="Acidic residues" evidence="3">
    <location>
        <begin position="215"/>
        <end position="225"/>
    </location>
</feature>
<dbReference type="EMBL" id="KQ241808">
    <property type="protein sequence ID" value="KNC83820.1"/>
    <property type="molecule type" value="Genomic_DNA"/>
</dbReference>